<organism evidence="2 3">
    <name type="scientific">Actinocorallia aurantiaca</name>
    <dbReference type="NCBI Taxonomy" id="46204"/>
    <lineage>
        <taxon>Bacteria</taxon>
        <taxon>Bacillati</taxon>
        <taxon>Actinomycetota</taxon>
        <taxon>Actinomycetes</taxon>
        <taxon>Streptosporangiales</taxon>
        <taxon>Thermomonosporaceae</taxon>
        <taxon>Actinocorallia</taxon>
    </lineage>
</organism>
<sequence length="153" mass="16701">MTEDFPATAAPTIERRLTWTPILPLLAGFSVMGVAAGGYGVYLASGRLLSIALALAAAIAFLVAMTVRSRTIVAMDGIRDLRPFAPEVFIPWSEVQEVVVTAQPRRTVKVIQRGRRWGRTLSAIRDGDVAPDGLGFDELIAVIRHRAHHRWSG</sequence>
<evidence type="ECO:0000313" key="2">
    <source>
        <dbReference type="EMBL" id="GAA2731170.1"/>
    </source>
</evidence>
<gene>
    <name evidence="2" type="ORF">GCM10010439_46030</name>
</gene>
<protein>
    <recommendedName>
        <fullName evidence="4">PH (Pleckstrin Homology) domain-containing protein</fullName>
    </recommendedName>
</protein>
<evidence type="ECO:0008006" key="4">
    <source>
        <dbReference type="Google" id="ProtNLM"/>
    </source>
</evidence>
<dbReference type="EMBL" id="BAAATZ010000019">
    <property type="protein sequence ID" value="GAA2731170.1"/>
    <property type="molecule type" value="Genomic_DNA"/>
</dbReference>
<feature type="transmembrane region" description="Helical" evidence="1">
    <location>
        <begin position="48"/>
        <end position="67"/>
    </location>
</feature>
<dbReference type="Proteomes" id="UP001501842">
    <property type="component" value="Unassembled WGS sequence"/>
</dbReference>
<keyword evidence="1" id="KW-1133">Transmembrane helix</keyword>
<keyword evidence="3" id="KW-1185">Reference proteome</keyword>
<proteinExistence type="predicted"/>
<feature type="transmembrane region" description="Helical" evidence="1">
    <location>
        <begin position="22"/>
        <end position="42"/>
    </location>
</feature>
<evidence type="ECO:0000256" key="1">
    <source>
        <dbReference type="SAM" id="Phobius"/>
    </source>
</evidence>
<name>A0ABP6GX98_9ACTN</name>
<reference evidence="3" key="1">
    <citation type="journal article" date="2019" name="Int. J. Syst. Evol. Microbiol.">
        <title>The Global Catalogue of Microorganisms (GCM) 10K type strain sequencing project: providing services to taxonomists for standard genome sequencing and annotation.</title>
        <authorList>
            <consortium name="The Broad Institute Genomics Platform"/>
            <consortium name="The Broad Institute Genome Sequencing Center for Infectious Disease"/>
            <person name="Wu L."/>
            <person name="Ma J."/>
        </authorList>
    </citation>
    <scope>NUCLEOTIDE SEQUENCE [LARGE SCALE GENOMIC DNA]</scope>
    <source>
        <strain evidence="3">JCM 8201</strain>
    </source>
</reference>
<keyword evidence="1" id="KW-0472">Membrane</keyword>
<evidence type="ECO:0000313" key="3">
    <source>
        <dbReference type="Proteomes" id="UP001501842"/>
    </source>
</evidence>
<comment type="caution">
    <text evidence="2">The sequence shown here is derived from an EMBL/GenBank/DDBJ whole genome shotgun (WGS) entry which is preliminary data.</text>
</comment>
<keyword evidence="1" id="KW-0812">Transmembrane</keyword>
<dbReference type="RefSeq" id="WP_344452724.1">
    <property type="nucleotide sequence ID" value="NZ_BAAATZ010000019.1"/>
</dbReference>
<accession>A0ABP6GX98</accession>